<keyword evidence="2" id="KW-1185">Reference proteome</keyword>
<evidence type="ECO:0000313" key="2">
    <source>
        <dbReference type="Proteomes" id="UP000027604"/>
    </source>
</evidence>
<reference evidence="1 2" key="1">
    <citation type="journal article" date="2015" name="Genome Announc.">
        <title>Genome Sequence of Mushroom Soft-Rot Pathogen Janthinobacterium agaricidamnosum.</title>
        <authorList>
            <person name="Graupner K."/>
            <person name="Lackner G."/>
            <person name="Hertweck C."/>
        </authorList>
    </citation>
    <scope>NUCLEOTIDE SEQUENCE [LARGE SCALE GENOMIC DNA]</scope>
    <source>
        <strain evidence="2">NBRC 102515 / DSM 9628</strain>
    </source>
</reference>
<gene>
    <name evidence="1" type="ORF">GJA_3830</name>
</gene>
<dbReference type="Proteomes" id="UP000027604">
    <property type="component" value="Chromosome I"/>
</dbReference>
<dbReference type="eggNOG" id="ENOG502ZAYF">
    <property type="taxonomic scope" value="Bacteria"/>
</dbReference>
<evidence type="ECO:0000313" key="1">
    <source>
        <dbReference type="EMBL" id="CDG84442.1"/>
    </source>
</evidence>
<dbReference type="EMBL" id="HG322949">
    <property type="protein sequence ID" value="CDG84442.1"/>
    <property type="molecule type" value="Genomic_DNA"/>
</dbReference>
<name>W0VB12_9BURK</name>
<dbReference type="KEGG" id="jag:GJA_3830"/>
<sequence>MLEYKKIRKTSLSGEAFEYLFSAEKVGSRIVSYEELAELYEKFKVASDTDHLIIHAQEY</sequence>
<accession>W0VB12</accession>
<dbReference type="AlphaFoldDB" id="W0VB12"/>
<protein>
    <submittedName>
        <fullName evidence="1">Uncharacterized domain protein</fullName>
    </submittedName>
</protein>
<dbReference type="HOGENOM" id="CLU_2954339_0_0_4"/>
<organism evidence="1 2">
    <name type="scientific">Janthinobacterium agaricidamnosum NBRC 102515 = DSM 9628</name>
    <dbReference type="NCBI Taxonomy" id="1349767"/>
    <lineage>
        <taxon>Bacteria</taxon>
        <taxon>Pseudomonadati</taxon>
        <taxon>Pseudomonadota</taxon>
        <taxon>Betaproteobacteria</taxon>
        <taxon>Burkholderiales</taxon>
        <taxon>Oxalobacteraceae</taxon>
        <taxon>Janthinobacterium</taxon>
    </lineage>
</organism>
<proteinExistence type="predicted"/>